<gene>
    <name evidence="1" type="primary">ORF39270</name>
</gene>
<name>A0A0B6YXG9_9EUPU</name>
<protein>
    <submittedName>
        <fullName evidence="1">Uncharacterized protein</fullName>
    </submittedName>
</protein>
<proteinExistence type="predicted"/>
<dbReference type="EMBL" id="HACG01013531">
    <property type="protein sequence ID" value="CEK60396.1"/>
    <property type="molecule type" value="Transcribed_RNA"/>
</dbReference>
<organism evidence="1">
    <name type="scientific">Arion vulgaris</name>
    <dbReference type="NCBI Taxonomy" id="1028688"/>
    <lineage>
        <taxon>Eukaryota</taxon>
        <taxon>Metazoa</taxon>
        <taxon>Spiralia</taxon>
        <taxon>Lophotrochozoa</taxon>
        <taxon>Mollusca</taxon>
        <taxon>Gastropoda</taxon>
        <taxon>Heterobranchia</taxon>
        <taxon>Euthyneura</taxon>
        <taxon>Panpulmonata</taxon>
        <taxon>Eupulmonata</taxon>
        <taxon>Stylommatophora</taxon>
        <taxon>Helicina</taxon>
        <taxon>Arionoidea</taxon>
        <taxon>Arionidae</taxon>
        <taxon>Arion</taxon>
    </lineage>
</organism>
<dbReference type="AlphaFoldDB" id="A0A0B6YXG9"/>
<feature type="non-terminal residue" evidence="1">
    <location>
        <position position="58"/>
    </location>
</feature>
<reference evidence="1" key="1">
    <citation type="submission" date="2014-12" db="EMBL/GenBank/DDBJ databases">
        <title>Insight into the proteome of Arion vulgaris.</title>
        <authorList>
            <person name="Aradska J."/>
            <person name="Bulat T."/>
            <person name="Smidak R."/>
            <person name="Sarate P."/>
            <person name="Gangsoo J."/>
            <person name="Sialana F."/>
            <person name="Bilban M."/>
            <person name="Lubec G."/>
        </authorList>
    </citation>
    <scope>NUCLEOTIDE SEQUENCE</scope>
    <source>
        <tissue evidence="1">Skin</tissue>
    </source>
</reference>
<evidence type="ECO:0000313" key="1">
    <source>
        <dbReference type="EMBL" id="CEK60396.1"/>
    </source>
</evidence>
<sequence length="58" mass="6581">MDTKKGEHKIQSTAKCSRMVCICCLPTVCHKECKDFKLLSNDYPLTGIVESEHRCASY</sequence>
<accession>A0A0B6YXG9</accession>